<reference evidence="3" key="1">
    <citation type="submission" date="2017-01" db="EMBL/GenBank/DDBJ databases">
        <authorList>
            <person name="Varghese N."/>
            <person name="Submissions S."/>
        </authorList>
    </citation>
    <scope>NUCLEOTIDE SEQUENCE [LARGE SCALE GENOMIC DNA]</scope>
    <source>
        <strain evidence="3">DSM 24913</strain>
    </source>
</reference>
<feature type="domain" description="SCP2" evidence="1">
    <location>
        <begin position="15"/>
        <end position="114"/>
    </location>
</feature>
<dbReference type="Proteomes" id="UP000185639">
    <property type="component" value="Unassembled WGS sequence"/>
</dbReference>
<evidence type="ECO:0000313" key="2">
    <source>
        <dbReference type="EMBL" id="SIS48813.1"/>
    </source>
</evidence>
<gene>
    <name evidence="2" type="ORF">SAMN05421686_1027</name>
</gene>
<evidence type="ECO:0000313" key="3">
    <source>
        <dbReference type="Proteomes" id="UP000185639"/>
    </source>
</evidence>
<dbReference type="InterPro" id="IPR003033">
    <property type="entry name" value="SCP2_sterol-bd_dom"/>
</dbReference>
<dbReference type="InterPro" id="IPR036527">
    <property type="entry name" value="SCP2_sterol-bd_dom_sf"/>
</dbReference>
<dbReference type="PROSITE" id="PS00221">
    <property type="entry name" value="MIP"/>
    <property type="match status" value="1"/>
</dbReference>
<dbReference type="SUPFAM" id="SSF55718">
    <property type="entry name" value="SCP-like"/>
    <property type="match status" value="1"/>
</dbReference>
<organism evidence="2 3">
    <name type="scientific">Thalassolituus maritimus</name>
    <dbReference type="NCBI Taxonomy" id="484498"/>
    <lineage>
        <taxon>Bacteria</taxon>
        <taxon>Pseudomonadati</taxon>
        <taxon>Pseudomonadota</taxon>
        <taxon>Gammaproteobacteria</taxon>
        <taxon>Oceanospirillales</taxon>
        <taxon>Oceanospirillaceae</taxon>
        <taxon>Thalassolituus</taxon>
    </lineage>
</organism>
<accession>A0A1N7JHJ1</accession>
<evidence type="ECO:0000259" key="1">
    <source>
        <dbReference type="Pfam" id="PF02036"/>
    </source>
</evidence>
<protein>
    <submittedName>
        <fullName evidence="2">SCP-2 sterol transfer family protein</fullName>
    </submittedName>
</protein>
<dbReference type="EMBL" id="FTOH01000002">
    <property type="protein sequence ID" value="SIS48813.1"/>
    <property type="molecule type" value="Genomic_DNA"/>
</dbReference>
<proteinExistence type="predicted"/>
<dbReference type="STRING" id="484498.SAMN05421686_1027"/>
<dbReference type="InterPro" id="IPR022357">
    <property type="entry name" value="MIP_CS"/>
</dbReference>
<dbReference type="AlphaFoldDB" id="A0A1N7JHJ1"/>
<dbReference type="Gene3D" id="3.30.1050.10">
    <property type="entry name" value="SCP2 sterol-binding domain"/>
    <property type="match status" value="1"/>
</dbReference>
<keyword evidence="3" id="KW-1185">Reference proteome</keyword>
<sequence length="120" mass="13728">MFKFRMLLWVLSKLMKKAAKKNPKFREQLAGQDMAFQLQTDDGKAVRQFVVKDETISSKGKAHSNPAFTISFKDAHTGLKVLTSKDRNAFMRGIQEKDIKISGDLSKVMWFQGISKYLKP</sequence>
<dbReference type="RefSeq" id="WP_217693560.1">
    <property type="nucleotide sequence ID" value="NZ_FTOH01000002.1"/>
</dbReference>
<dbReference type="Pfam" id="PF02036">
    <property type="entry name" value="SCP2"/>
    <property type="match status" value="1"/>
</dbReference>
<name>A0A1N7JHJ1_9GAMM</name>